<feature type="region of interest" description="Disordered" evidence="2">
    <location>
        <begin position="433"/>
        <end position="463"/>
    </location>
</feature>
<organism evidence="4 5">
    <name type="scientific">Trichophyton interdigitale (strain MR816)</name>
    <dbReference type="NCBI Taxonomy" id="1215338"/>
    <lineage>
        <taxon>Eukaryota</taxon>
        <taxon>Fungi</taxon>
        <taxon>Dikarya</taxon>
        <taxon>Ascomycota</taxon>
        <taxon>Pezizomycotina</taxon>
        <taxon>Eurotiomycetes</taxon>
        <taxon>Eurotiomycetidae</taxon>
        <taxon>Onygenales</taxon>
        <taxon>Arthrodermataceae</taxon>
        <taxon>Trichophyton</taxon>
    </lineage>
</organism>
<proteinExistence type="predicted"/>
<protein>
    <recommendedName>
        <fullName evidence="3">Spindle pole body-associated protein cut12 domain-containing protein</fullName>
    </recommendedName>
</protein>
<comment type="caution">
    <text evidence="4">The sequence shown here is derived from an EMBL/GenBank/DDBJ whole genome shotgun (WGS) entry which is preliminary data.</text>
</comment>
<dbReference type="HOGENOM" id="CLU_007643_1_0_1"/>
<dbReference type="STRING" id="1215338.A0A059JC79"/>
<dbReference type="OrthoDB" id="5383703at2759"/>
<accession>A0A059JC79</accession>
<gene>
    <name evidence="4" type="ORF">H109_03085</name>
</gene>
<feature type="compositionally biased region" description="Polar residues" evidence="2">
    <location>
        <begin position="743"/>
        <end position="756"/>
    </location>
</feature>
<evidence type="ECO:0000259" key="3">
    <source>
        <dbReference type="Pfam" id="PF11500"/>
    </source>
</evidence>
<evidence type="ECO:0000256" key="1">
    <source>
        <dbReference type="SAM" id="Coils"/>
    </source>
</evidence>
<feature type="compositionally biased region" description="Basic and acidic residues" evidence="2">
    <location>
        <begin position="63"/>
        <end position="73"/>
    </location>
</feature>
<feature type="compositionally biased region" description="Basic and acidic residues" evidence="2">
    <location>
        <begin position="80"/>
        <end position="97"/>
    </location>
</feature>
<dbReference type="Proteomes" id="UP000024533">
    <property type="component" value="Unassembled WGS sequence"/>
</dbReference>
<dbReference type="Pfam" id="PF11500">
    <property type="entry name" value="Cut12"/>
    <property type="match status" value="1"/>
</dbReference>
<evidence type="ECO:0000313" key="4">
    <source>
        <dbReference type="EMBL" id="KDB25077.1"/>
    </source>
</evidence>
<feature type="compositionally biased region" description="Basic and acidic residues" evidence="2">
    <location>
        <begin position="176"/>
        <end position="215"/>
    </location>
</feature>
<feature type="region of interest" description="Disordered" evidence="2">
    <location>
        <begin position="535"/>
        <end position="622"/>
    </location>
</feature>
<feature type="region of interest" description="Disordered" evidence="2">
    <location>
        <begin position="42"/>
        <end position="240"/>
    </location>
</feature>
<feature type="compositionally biased region" description="Polar residues" evidence="2">
    <location>
        <begin position="103"/>
        <end position="117"/>
    </location>
</feature>
<dbReference type="OMA" id="KDQMFRE"/>
<feature type="compositionally biased region" description="Polar residues" evidence="2">
    <location>
        <begin position="597"/>
        <end position="608"/>
    </location>
</feature>
<evidence type="ECO:0000313" key="5">
    <source>
        <dbReference type="Proteomes" id="UP000024533"/>
    </source>
</evidence>
<feature type="domain" description="Spindle pole body-associated protein cut12" evidence="3">
    <location>
        <begin position="166"/>
        <end position="314"/>
    </location>
</feature>
<feature type="compositionally biased region" description="Basic and acidic residues" evidence="2">
    <location>
        <begin position="130"/>
        <end position="140"/>
    </location>
</feature>
<dbReference type="InterPro" id="IPR021589">
    <property type="entry name" value="Cut12"/>
</dbReference>
<dbReference type="EMBL" id="AOKY01000228">
    <property type="protein sequence ID" value="KDB25077.1"/>
    <property type="molecule type" value="Genomic_DNA"/>
</dbReference>
<evidence type="ECO:0000256" key="2">
    <source>
        <dbReference type="SAM" id="MobiDB-lite"/>
    </source>
</evidence>
<name>A0A059JC79_TRIIM</name>
<sequence>MLSWLAGSNQGVAGDESMVLDAPETPAPVFAYRAFKNAMLGTPAPEVDEDKDLTIPIRPLDPSSHKKNDDLKKAVQKLSSGEDRKMEIPKLEPKTQEPAHAITSPSKSILLTPGTATTRRKTVSFGAGVKDNERKPVFLDDERDLELSGGNISSQWSMSAPGGSGRRSKLTQSLLEAREEKFGQKVDGFDDTPVKKEERKDTREKAIEDDYRDSDQSEGEEEDEGDVTINLEAPHSQSGKYWKSEFENYRTKTEKEIRKLIEYRSVAKSYAKKKETEALRLTEKLKQEEIKVAEMEKRVSELAAGMVGGGDGENSNKDQMFRELSRQTAAALQYKQKTATLRKTLEDHGIVNKEMLTEDMSAEKTAAKLREVEEALCEANARLRESERNPKLKELQELVRSSERKAAELKRENLLLQRNLDRVKTELLHVGERRKAQEERAKKREERLESRAQEYSKRLTDSLRDHQAAEEALRKSFDAERKQMQETIDLLKGTLALRSDNSQPQTSTRSTRREEITEDILERLKKATNSYHARVDSYDSGDDQLEITLPSDKDVLNSPTKSLTKSREDTQSKAPESPFDEETIGALLKTLRGGTGSPTKQSIQQGTSEHIREDTEATNSVPTASVRRKLQLKADAKASGNSSKNSDEPLNLAEELFIRLGGSARNLESLRQKDGDLTNTTLGSVGDVKSTPLSKPVVKQRTSYRPGHSPRPSLSYLNSGRVDALPKRPKSRTSSHLERHRTTNNSDINRQSSTKSDGPAQSKLGSIPSDRLAAAKARLRQRQLHAKVEAEDKENMLSA</sequence>
<dbReference type="AlphaFoldDB" id="A0A059JC79"/>
<feature type="region of interest" description="Disordered" evidence="2">
    <location>
        <begin position="671"/>
        <end position="778"/>
    </location>
</feature>
<feature type="region of interest" description="Disordered" evidence="2">
    <location>
        <begin position="495"/>
        <end position="514"/>
    </location>
</feature>
<feature type="compositionally biased region" description="Acidic residues" evidence="2">
    <location>
        <begin position="216"/>
        <end position="226"/>
    </location>
</feature>
<keyword evidence="1" id="KW-0175">Coiled coil</keyword>
<feature type="coiled-coil region" evidence="1">
    <location>
        <begin position="271"/>
        <end position="305"/>
    </location>
</feature>
<reference evidence="4 5" key="1">
    <citation type="submission" date="2014-02" db="EMBL/GenBank/DDBJ databases">
        <title>The Genome Sequence of Trichophyton interdigitale MR816.</title>
        <authorList>
            <consortium name="The Broad Institute Genomics Platform"/>
            <person name="Cuomo C.A."/>
            <person name="White T.C."/>
            <person name="Graser Y."/>
            <person name="Martinez-Rossi N."/>
            <person name="Heitman J."/>
            <person name="Young S.K."/>
            <person name="Zeng Q."/>
            <person name="Gargeya S."/>
            <person name="Abouelleil A."/>
            <person name="Alvarado L."/>
            <person name="Chapman S.B."/>
            <person name="Gainer-Dewar J."/>
            <person name="Goldberg J."/>
            <person name="Griggs A."/>
            <person name="Gujja S."/>
            <person name="Hansen M."/>
            <person name="Howarth C."/>
            <person name="Imamovic A."/>
            <person name="Larimer J."/>
            <person name="Martinez D."/>
            <person name="Murphy C."/>
            <person name="Pearson M.D."/>
            <person name="Persinoti G."/>
            <person name="Poon T."/>
            <person name="Priest M."/>
            <person name="Roberts A.D."/>
            <person name="Saif S."/>
            <person name="Shea T.D."/>
            <person name="Sykes S.N."/>
            <person name="Wortman J."/>
            <person name="Nusbaum C."/>
            <person name="Birren B."/>
        </authorList>
    </citation>
    <scope>NUCLEOTIDE SEQUENCE [LARGE SCALE GENOMIC DNA]</scope>
    <source>
        <strain evidence="4 5">MR816</strain>
    </source>
</reference>
<keyword evidence="5" id="KW-1185">Reference proteome</keyword>